<evidence type="ECO:0000256" key="1">
    <source>
        <dbReference type="ARBA" id="ARBA00007116"/>
    </source>
</evidence>
<organism evidence="6">
    <name type="scientific">mine drainage metagenome</name>
    <dbReference type="NCBI Taxonomy" id="410659"/>
    <lineage>
        <taxon>unclassified sequences</taxon>
        <taxon>metagenomes</taxon>
        <taxon>ecological metagenomes</taxon>
    </lineage>
</organism>
<dbReference type="EMBL" id="MLJW01000010">
    <property type="protein sequence ID" value="OIR15114.1"/>
    <property type="molecule type" value="Genomic_DNA"/>
</dbReference>
<comment type="caution">
    <text evidence="6">The sequence shown here is derived from an EMBL/GenBank/DDBJ whole genome shotgun (WGS) entry which is preliminary data.</text>
</comment>
<evidence type="ECO:0000256" key="2">
    <source>
        <dbReference type="ARBA" id="ARBA00022730"/>
    </source>
</evidence>
<dbReference type="InterPro" id="IPR004389">
    <property type="entry name" value="Ribosomal_uL18_bac-type"/>
</dbReference>
<dbReference type="InterPro" id="IPR005484">
    <property type="entry name" value="Ribosomal_uL18_bac/plant/anim"/>
</dbReference>
<evidence type="ECO:0000256" key="3">
    <source>
        <dbReference type="ARBA" id="ARBA00022884"/>
    </source>
</evidence>
<dbReference type="GO" id="GO:0003735">
    <property type="term" value="F:structural constituent of ribosome"/>
    <property type="evidence" value="ECO:0007669"/>
    <property type="project" value="InterPro"/>
</dbReference>
<dbReference type="Pfam" id="PF00861">
    <property type="entry name" value="Ribosomal_L18p"/>
    <property type="match status" value="1"/>
</dbReference>
<evidence type="ECO:0000313" key="6">
    <source>
        <dbReference type="EMBL" id="OIR15114.1"/>
    </source>
</evidence>
<gene>
    <name evidence="6" type="primary">rplR_2</name>
    <name evidence="6" type="ORF">GALL_42330</name>
</gene>
<evidence type="ECO:0000256" key="4">
    <source>
        <dbReference type="ARBA" id="ARBA00022980"/>
    </source>
</evidence>
<protein>
    <submittedName>
        <fullName evidence="6">50S ribosomal protein L18</fullName>
    </submittedName>
</protein>
<dbReference type="Gene3D" id="3.30.420.100">
    <property type="match status" value="1"/>
</dbReference>
<keyword evidence="4 6" id="KW-0689">Ribosomal protein</keyword>
<keyword evidence="3" id="KW-0694">RNA-binding</keyword>
<dbReference type="GO" id="GO:0006412">
    <property type="term" value="P:translation"/>
    <property type="evidence" value="ECO:0007669"/>
    <property type="project" value="InterPro"/>
</dbReference>
<comment type="similarity">
    <text evidence="1">Belongs to the universal ribosomal protein uL18 family.</text>
</comment>
<proteinExistence type="inferred from homology"/>
<dbReference type="GO" id="GO:0022625">
    <property type="term" value="C:cytosolic large ribosomal subunit"/>
    <property type="evidence" value="ECO:0007669"/>
    <property type="project" value="TreeGrafter"/>
</dbReference>
<dbReference type="CDD" id="cd00432">
    <property type="entry name" value="Ribosomal_L18_L5e"/>
    <property type="match status" value="1"/>
</dbReference>
<dbReference type="GO" id="GO:0008097">
    <property type="term" value="F:5S rRNA binding"/>
    <property type="evidence" value="ECO:0007669"/>
    <property type="project" value="TreeGrafter"/>
</dbReference>
<dbReference type="SUPFAM" id="SSF53137">
    <property type="entry name" value="Translational machinery components"/>
    <property type="match status" value="1"/>
</dbReference>
<evidence type="ECO:0000256" key="5">
    <source>
        <dbReference type="ARBA" id="ARBA00023274"/>
    </source>
</evidence>
<accession>A0A1J5T2M8</accession>
<keyword evidence="2" id="KW-0699">rRNA-binding</keyword>
<dbReference type="NCBIfam" id="TIGR00060">
    <property type="entry name" value="L18_bact"/>
    <property type="match status" value="1"/>
</dbReference>
<keyword evidence="5" id="KW-0687">Ribonucleoprotein</keyword>
<sequence>MNTIQKATLLQKRKWRIRKKVVGSAARPRLSVKFSSKHIYAQAIDDDAAKTLAYVSSLEGDLRKQAVKANLAGAKALGAAFAAKAKAVGIEAVVFDRNGRPYHGKVKAFAEAAREAGLKF</sequence>
<dbReference type="HAMAP" id="MF_01337_B">
    <property type="entry name" value="Ribosomal_uL18_B"/>
    <property type="match status" value="1"/>
</dbReference>
<dbReference type="AlphaFoldDB" id="A0A1J5T2M8"/>
<dbReference type="InterPro" id="IPR057268">
    <property type="entry name" value="Ribosomal_L18"/>
</dbReference>
<dbReference type="PANTHER" id="PTHR12899">
    <property type="entry name" value="39S RIBOSOMAL PROTEIN L18, MITOCHONDRIAL"/>
    <property type="match status" value="1"/>
</dbReference>
<name>A0A1J5T2M8_9ZZZZ</name>
<dbReference type="PANTHER" id="PTHR12899:SF3">
    <property type="entry name" value="LARGE RIBOSOMAL SUBUNIT PROTEIN UL18M"/>
    <property type="match status" value="1"/>
</dbReference>
<dbReference type="FunFam" id="3.30.420.100:FF:000001">
    <property type="entry name" value="50S ribosomal protein L18"/>
    <property type="match status" value="1"/>
</dbReference>
<reference evidence="6" key="1">
    <citation type="submission" date="2016-10" db="EMBL/GenBank/DDBJ databases">
        <title>Sequence of Gallionella enrichment culture.</title>
        <authorList>
            <person name="Poehlein A."/>
            <person name="Muehling M."/>
            <person name="Daniel R."/>
        </authorList>
    </citation>
    <scope>NUCLEOTIDE SEQUENCE</scope>
</reference>